<evidence type="ECO:0000256" key="5">
    <source>
        <dbReference type="ARBA" id="ARBA00022970"/>
    </source>
</evidence>
<feature type="transmembrane region" description="Helical" evidence="9">
    <location>
        <begin position="666"/>
        <end position="687"/>
    </location>
</feature>
<organism evidence="11 12">
    <name type="scientific">Pichia kudriavzevii</name>
    <name type="common">Yeast</name>
    <name type="synonym">Issatchenkia orientalis</name>
    <dbReference type="NCBI Taxonomy" id="4909"/>
    <lineage>
        <taxon>Eukaryota</taxon>
        <taxon>Fungi</taxon>
        <taxon>Dikarya</taxon>
        <taxon>Ascomycota</taxon>
        <taxon>Saccharomycotina</taxon>
        <taxon>Pichiomycetes</taxon>
        <taxon>Pichiales</taxon>
        <taxon>Pichiaceae</taxon>
        <taxon>Pichia</taxon>
    </lineage>
</organism>
<feature type="transmembrane region" description="Helical" evidence="9">
    <location>
        <begin position="1100"/>
        <end position="1121"/>
    </location>
</feature>
<evidence type="ECO:0000256" key="8">
    <source>
        <dbReference type="SAM" id="MobiDB-lite"/>
    </source>
</evidence>
<evidence type="ECO:0000256" key="3">
    <source>
        <dbReference type="ARBA" id="ARBA00022448"/>
    </source>
</evidence>
<feature type="transmembrane region" description="Helical" evidence="9">
    <location>
        <begin position="219"/>
        <end position="243"/>
    </location>
</feature>
<dbReference type="VEuPathDB" id="FungiDB:C5L36_0A09800"/>
<dbReference type="Proteomes" id="UP000189274">
    <property type="component" value="Unassembled WGS sequence"/>
</dbReference>
<dbReference type="PANTHER" id="PTHR43341">
    <property type="entry name" value="AMINO ACID PERMEASE"/>
    <property type="match status" value="1"/>
</dbReference>
<dbReference type="InterPro" id="IPR004841">
    <property type="entry name" value="AA-permease/SLC12A_dom"/>
</dbReference>
<feature type="transmembrane region" description="Helical" evidence="9">
    <location>
        <begin position="522"/>
        <end position="543"/>
    </location>
</feature>
<dbReference type="InterPro" id="IPR004840">
    <property type="entry name" value="Amino_acid_permease_CS"/>
</dbReference>
<feature type="transmembrane region" description="Helical" evidence="9">
    <location>
        <begin position="316"/>
        <end position="337"/>
    </location>
</feature>
<feature type="transmembrane region" description="Helical" evidence="9">
    <location>
        <begin position="951"/>
        <end position="972"/>
    </location>
</feature>
<feature type="transmembrane region" description="Helical" evidence="9">
    <location>
        <begin position="1066"/>
        <end position="1088"/>
    </location>
</feature>
<dbReference type="GO" id="GO:0015171">
    <property type="term" value="F:amino acid transmembrane transporter activity"/>
    <property type="evidence" value="ECO:0007669"/>
    <property type="project" value="TreeGrafter"/>
</dbReference>
<feature type="domain" description="Amino acid permease/ SLC12A" evidence="10">
    <location>
        <begin position="665"/>
        <end position="1117"/>
    </location>
</feature>
<sequence>MKLLNRFHKSEKDPFSTEGNSGAQISLQDSQGSDKPINLNSNSAYPIKSIEAGEKQPYDIENSSSIEGDITETKVKRGLKSRHVAMIALGGTIGTGLFVGTHTPLQVAGPVNTLIAYLFFGCLAYSVTQSLGEMATHTPVAGSFCTFNERYISKAAGFATNWAYWFSWAITFAIELFTVGQIIEYWTDAVPNWGWIIIFYFVLTGANFVPVRYYGEIEFWIAFIKVIAIIGFIIYALCMVCGAGKTGPVGFRYWRHPGPWGAGAGLVSNTNTDRFLGWVSSLINAAFTYQGVELTGISAGESANPRKTVPKAINKVIFRILVFFILTLFFIGLLVPYNDPALNPNNPSNKSFISSSPFLIAITNSGTKVLPHIFNAVMLATIISAGNSNVYIGSRILYSMAGSTAPKIFARVNRFGVPYVGVLFTSIFGLLSLLNISNSGGTVFNWLMNITALAGLICWCFITAAHLRFMDILKSRNISRDTLPFKANFGPVVAWITEFFLVLICFIQGYDVFFNFNANDFFAYYVSLIIVFVFWIVSQLTIYRNDPWLIPVEDVDIDSHARHLDNEIWEDEGETSKFEKFWDIILKIAQTKNFIQRNADSGTDPANISVNESNNNDDIAILKEEKSTTWTSGVDKKFNTEVEYPEDIEGDVTETEVKRGLKSRHVAMIALGGTIGTGLFIGTSSPLHEAGPVNTLIAYLFFGTLAYSVTQSLGEMATHTPVAGSFCTFNERYLSKSIGFATNWLYWFQWGITFAIEIFSASQCILYWTDRVPVWAWILIFFVTITAANFVPVRYYGEIEFWIAFIKIVTIIGFLIYALCMVCGAGKTGPVGFRYWRHPGPWGAGAGLVSNTNTDRFLGWVSSLINAAFTYQGVELTGISAGESANPRKTVPKAINKVIFRILLFYILSLFFCGLLVPYNDHRLTDDGSFISKSPFLIAITNSGTRVLPHIFNAVILTTLISAANSNVYIGSRVLYSMAGSTAPKIFARVDRNGVPVYGVLFTAVFGALAFLNVSNSGTTVFNWLMNISALAGLICWCFITAAHIRFMEILKSRNISRDTLPFKANFGLTFAWITEFFLVLIVFIQGYAVFFDFQVNDFFANYISLMLIVVTWIIAQTTLYRKEPLLIPLDEIDIDSESRKIYEEVWDEDEDNSKTSFLDRFWDAII</sequence>
<feature type="transmembrane region" description="Helical" evidence="9">
    <location>
        <begin position="415"/>
        <end position="434"/>
    </location>
</feature>
<feature type="transmembrane region" description="Helical" evidence="9">
    <location>
        <begin position="84"/>
        <end position="105"/>
    </location>
</feature>
<feature type="transmembrane region" description="Helical" evidence="9">
    <location>
        <begin position="1024"/>
        <end position="1045"/>
    </location>
</feature>
<dbReference type="GO" id="GO:0016020">
    <property type="term" value="C:membrane"/>
    <property type="evidence" value="ECO:0007669"/>
    <property type="project" value="UniProtKB-SubCell"/>
</dbReference>
<feature type="transmembrane region" description="Helical" evidence="9">
    <location>
        <begin position="744"/>
        <end position="768"/>
    </location>
</feature>
<feature type="transmembrane region" description="Helical" evidence="9">
    <location>
        <begin position="488"/>
        <end position="510"/>
    </location>
</feature>
<evidence type="ECO:0000313" key="12">
    <source>
        <dbReference type="Proteomes" id="UP000189274"/>
    </source>
</evidence>
<feature type="compositionally biased region" description="Polar residues" evidence="8">
    <location>
        <begin position="17"/>
        <end position="40"/>
    </location>
</feature>
<evidence type="ECO:0000256" key="4">
    <source>
        <dbReference type="ARBA" id="ARBA00022692"/>
    </source>
</evidence>
<dbReference type="PROSITE" id="PS00218">
    <property type="entry name" value="AMINO_ACID_PERMEASE_1"/>
    <property type="match status" value="2"/>
</dbReference>
<feature type="transmembrane region" description="Helical" evidence="9">
    <location>
        <begin position="801"/>
        <end position="825"/>
    </location>
</feature>
<keyword evidence="4 9" id="KW-0812">Transmembrane</keyword>
<evidence type="ECO:0000256" key="9">
    <source>
        <dbReference type="SAM" id="Phobius"/>
    </source>
</evidence>
<comment type="subcellular location">
    <subcellularLocation>
        <location evidence="1">Membrane</location>
        <topology evidence="1">Multi-pass membrane protein</topology>
    </subcellularLocation>
</comment>
<evidence type="ECO:0000256" key="7">
    <source>
        <dbReference type="ARBA" id="ARBA00023136"/>
    </source>
</evidence>
<comment type="caution">
    <text evidence="11">The sequence shown here is derived from an EMBL/GenBank/DDBJ whole genome shotgun (WGS) entry which is preliminary data.</text>
</comment>
<dbReference type="AlphaFoldDB" id="A0A1V2LMD3"/>
<feature type="region of interest" description="Disordered" evidence="8">
    <location>
        <begin position="1"/>
        <end position="40"/>
    </location>
</feature>
<feature type="transmembrane region" description="Helical" evidence="9">
    <location>
        <begin position="775"/>
        <end position="795"/>
    </location>
</feature>
<reference evidence="12" key="1">
    <citation type="journal article" date="2017" name="Genome Announc.">
        <title>Genome sequences of Cyberlindnera fabianii 65, Pichia kudriavzevii 129, and Saccharomyces cerevisiae 131 isolated from fermented masau fruits in Zimbabwe.</title>
        <authorList>
            <person name="van Rijswijck I.M.H."/>
            <person name="Derks M.F.L."/>
            <person name="Abee T."/>
            <person name="de Ridder D."/>
            <person name="Smid E.J."/>
        </authorList>
    </citation>
    <scope>NUCLEOTIDE SEQUENCE [LARGE SCALE GENOMIC DNA]</scope>
    <source>
        <strain evidence="12">129</strain>
    </source>
</reference>
<protein>
    <submittedName>
        <fullName evidence="11">Arginine permease</fullName>
    </submittedName>
</protein>
<dbReference type="InterPro" id="IPR050524">
    <property type="entry name" value="APC_YAT"/>
</dbReference>
<dbReference type="EMBL" id="MQVM01000010">
    <property type="protein sequence ID" value="ONH74270.1"/>
    <property type="molecule type" value="Genomic_DNA"/>
</dbReference>
<keyword evidence="6 9" id="KW-1133">Transmembrane helix</keyword>
<dbReference type="Gene3D" id="1.20.1740.10">
    <property type="entry name" value="Amino acid/polyamine transporter I"/>
    <property type="match status" value="2"/>
</dbReference>
<evidence type="ECO:0000259" key="10">
    <source>
        <dbReference type="Pfam" id="PF00324"/>
    </source>
</evidence>
<dbReference type="VEuPathDB" id="FungiDB:C5L36_0A09810"/>
<evidence type="ECO:0000256" key="1">
    <source>
        <dbReference type="ARBA" id="ARBA00004141"/>
    </source>
</evidence>
<keyword evidence="3" id="KW-0813">Transport</keyword>
<feature type="transmembrane region" description="Helical" evidence="9">
    <location>
        <begin position="993"/>
        <end position="1012"/>
    </location>
</feature>
<keyword evidence="7 9" id="KW-0472">Membrane</keyword>
<feature type="transmembrane region" description="Helical" evidence="9">
    <location>
        <begin position="373"/>
        <end position="394"/>
    </location>
</feature>
<dbReference type="FunFam" id="1.20.1740.10:FF:000006">
    <property type="entry name" value="General amino acid permease"/>
    <property type="match status" value="2"/>
</dbReference>
<evidence type="ECO:0000256" key="2">
    <source>
        <dbReference type="ARBA" id="ARBA00006983"/>
    </source>
</evidence>
<dbReference type="Pfam" id="PF00324">
    <property type="entry name" value="AA_permease"/>
    <property type="match status" value="2"/>
</dbReference>
<name>A0A1V2LMD3_PICKU</name>
<feature type="transmembrane region" description="Helical" evidence="9">
    <location>
        <begin position="195"/>
        <end position="213"/>
    </location>
</feature>
<gene>
    <name evidence="11" type="ORF">BOH78_2564</name>
</gene>
<evidence type="ECO:0000256" key="6">
    <source>
        <dbReference type="ARBA" id="ARBA00022989"/>
    </source>
</evidence>
<feature type="domain" description="Amino acid permease/ SLC12A" evidence="10">
    <location>
        <begin position="83"/>
        <end position="542"/>
    </location>
</feature>
<accession>A0A1V2LMD3</accession>
<feature type="transmembrane region" description="Helical" evidence="9">
    <location>
        <begin position="446"/>
        <end position="467"/>
    </location>
</feature>
<feature type="transmembrane region" description="Helical" evidence="9">
    <location>
        <begin position="898"/>
        <end position="919"/>
    </location>
</feature>
<keyword evidence="5" id="KW-0029">Amino-acid transport</keyword>
<dbReference type="PANTHER" id="PTHR43341:SF4">
    <property type="entry name" value="ARGININE PERMEASE CAN1-RELATED"/>
    <property type="match status" value="1"/>
</dbReference>
<comment type="similarity">
    <text evidence="2">Belongs to the amino acid-polyamine-organocation (APC) superfamily. YAT (TC 2.A.3.10) family.</text>
</comment>
<feature type="transmembrane region" description="Helical" evidence="9">
    <location>
        <begin position="162"/>
        <end position="183"/>
    </location>
</feature>
<proteinExistence type="inferred from homology"/>
<evidence type="ECO:0000313" key="11">
    <source>
        <dbReference type="EMBL" id="ONH74270.1"/>
    </source>
</evidence>